<dbReference type="CDD" id="cd00448">
    <property type="entry name" value="YjgF_YER057c_UK114_family"/>
    <property type="match status" value="1"/>
</dbReference>
<organism evidence="2 3">
    <name type="scientific">Trichinella nativa</name>
    <dbReference type="NCBI Taxonomy" id="6335"/>
    <lineage>
        <taxon>Eukaryota</taxon>
        <taxon>Metazoa</taxon>
        <taxon>Ecdysozoa</taxon>
        <taxon>Nematoda</taxon>
        <taxon>Enoplea</taxon>
        <taxon>Dorylaimia</taxon>
        <taxon>Trichinellida</taxon>
        <taxon>Trichinellidae</taxon>
        <taxon>Trichinella</taxon>
    </lineage>
</organism>
<evidence type="ECO:0000313" key="3">
    <source>
        <dbReference type="Proteomes" id="UP000054721"/>
    </source>
</evidence>
<accession>A0A0V1LBP7</accession>
<dbReference type="GO" id="GO:0019239">
    <property type="term" value="F:deaminase activity"/>
    <property type="evidence" value="ECO:0007669"/>
    <property type="project" value="TreeGrafter"/>
</dbReference>
<dbReference type="Pfam" id="PF01042">
    <property type="entry name" value="Ribonuc_L-PSP"/>
    <property type="match status" value="1"/>
</dbReference>
<dbReference type="GO" id="GO:0005829">
    <property type="term" value="C:cytosol"/>
    <property type="evidence" value="ECO:0007669"/>
    <property type="project" value="TreeGrafter"/>
</dbReference>
<dbReference type="EMBL" id="JYDW01000083">
    <property type="protein sequence ID" value="KRZ56975.1"/>
    <property type="molecule type" value="Genomic_DNA"/>
</dbReference>
<comment type="similarity">
    <text evidence="1">Belongs to the RutC family.</text>
</comment>
<dbReference type="NCBIfam" id="TIGR00004">
    <property type="entry name" value="Rid family detoxifying hydrolase"/>
    <property type="match status" value="1"/>
</dbReference>
<comment type="caution">
    <text evidence="2">The sequence shown here is derived from an EMBL/GenBank/DDBJ whole genome shotgun (WGS) entry which is preliminary data.</text>
</comment>
<dbReference type="InterPro" id="IPR006175">
    <property type="entry name" value="YjgF/YER057c/UK114"/>
</dbReference>
<dbReference type="Gene3D" id="3.30.1330.40">
    <property type="entry name" value="RutC-like"/>
    <property type="match status" value="1"/>
</dbReference>
<protein>
    <submittedName>
        <fullName evidence="2">Ribonuclease</fullName>
    </submittedName>
</protein>
<dbReference type="PANTHER" id="PTHR11803">
    <property type="entry name" value="2-IMINOBUTANOATE/2-IMINOPROPANOATE DEAMINASE RIDA"/>
    <property type="match status" value="1"/>
</dbReference>
<keyword evidence="3" id="KW-1185">Reference proteome</keyword>
<dbReference type="OrthoDB" id="309640at2759"/>
<dbReference type="InterPro" id="IPR006056">
    <property type="entry name" value="RidA"/>
</dbReference>
<proteinExistence type="inferred from homology"/>
<sequence>MDALVYNLIKFIRTSIFTHTVRYWCKVCLQRKKINFKAEFLQSDWMKNIFTFASLQYWKRQQISRFTMRKIIQTNAAPKAIGPYSQAVLVDDRTLYISGQLGLCPSTMELIDGGADEQCKQALMNMGEILKAAGATYNDVVKTTIFLSDMRNWNTINDVYKEFFKENYPARSAFQVAALPKVVQMRTLKLKLLLWWDRTNETTLLGNNLG</sequence>
<evidence type="ECO:0000256" key="1">
    <source>
        <dbReference type="ARBA" id="ARBA00010552"/>
    </source>
</evidence>
<dbReference type="AlphaFoldDB" id="A0A0V1LBP7"/>
<reference evidence="2 3" key="1">
    <citation type="submission" date="2015-05" db="EMBL/GenBank/DDBJ databases">
        <title>Evolution of Trichinella species and genotypes.</title>
        <authorList>
            <person name="Korhonen P.K."/>
            <person name="Edoardo P."/>
            <person name="Giuseppe L.R."/>
            <person name="Gasser R.B."/>
        </authorList>
    </citation>
    <scope>NUCLEOTIDE SEQUENCE [LARGE SCALE GENOMIC DNA]</scope>
    <source>
        <strain evidence="2">ISS10</strain>
    </source>
</reference>
<gene>
    <name evidence="2" type="primary">HRSP12</name>
    <name evidence="2" type="ORF">T02_7913</name>
</gene>
<dbReference type="SUPFAM" id="SSF55298">
    <property type="entry name" value="YjgF-like"/>
    <property type="match status" value="1"/>
</dbReference>
<evidence type="ECO:0000313" key="2">
    <source>
        <dbReference type="EMBL" id="KRZ56975.1"/>
    </source>
</evidence>
<dbReference type="Proteomes" id="UP000054721">
    <property type="component" value="Unassembled WGS sequence"/>
</dbReference>
<dbReference type="FunFam" id="3.30.1330.40:FF:000001">
    <property type="entry name" value="L-PSP family endoribonuclease"/>
    <property type="match status" value="1"/>
</dbReference>
<dbReference type="PANTHER" id="PTHR11803:SF39">
    <property type="entry name" value="2-IMINOBUTANOATE_2-IMINOPROPANOATE DEAMINASE"/>
    <property type="match status" value="1"/>
</dbReference>
<dbReference type="InterPro" id="IPR035959">
    <property type="entry name" value="RutC-like_sf"/>
</dbReference>
<dbReference type="GO" id="GO:0005739">
    <property type="term" value="C:mitochondrion"/>
    <property type="evidence" value="ECO:0007669"/>
    <property type="project" value="TreeGrafter"/>
</dbReference>
<name>A0A0V1LBP7_9BILA</name>
<dbReference type="STRING" id="6335.A0A0V1LBP7"/>